<feature type="non-terminal residue" evidence="1">
    <location>
        <position position="86"/>
    </location>
</feature>
<dbReference type="InParanoid" id="A0A0H2R0P5"/>
<evidence type="ECO:0000313" key="1">
    <source>
        <dbReference type="EMBL" id="KLO04827.1"/>
    </source>
</evidence>
<sequence length="86" mass="9828">RPSEVARWTRTQRPCAVPVPITDVKVFGEAWRLWYTGLMPVWRLDGVDEVARWPLKRGVPPGEEWAGLVKGGRDGMSLLLVSLSWW</sequence>
<feature type="non-terminal residue" evidence="1">
    <location>
        <position position="1"/>
    </location>
</feature>
<dbReference type="OrthoDB" id="2803783at2759"/>
<gene>
    <name evidence="1" type="ORF">SCHPADRAFT_795914</name>
</gene>
<proteinExistence type="predicted"/>
<name>A0A0H2R0P5_9AGAM</name>
<dbReference type="Proteomes" id="UP000053477">
    <property type="component" value="Unassembled WGS sequence"/>
</dbReference>
<organism evidence="1 2">
    <name type="scientific">Schizopora paradoxa</name>
    <dbReference type="NCBI Taxonomy" id="27342"/>
    <lineage>
        <taxon>Eukaryota</taxon>
        <taxon>Fungi</taxon>
        <taxon>Dikarya</taxon>
        <taxon>Basidiomycota</taxon>
        <taxon>Agaricomycotina</taxon>
        <taxon>Agaricomycetes</taxon>
        <taxon>Hymenochaetales</taxon>
        <taxon>Schizoporaceae</taxon>
        <taxon>Schizopora</taxon>
    </lineage>
</organism>
<dbReference type="AlphaFoldDB" id="A0A0H2R0P5"/>
<dbReference type="EMBL" id="KQ086422">
    <property type="protein sequence ID" value="KLO04827.1"/>
    <property type="molecule type" value="Genomic_DNA"/>
</dbReference>
<reference evidence="1 2" key="1">
    <citation type="submission" date="2015-04" db="EMBL/GenBank/DDBJ databases">
        <title>Complete genome sequence of Schizopora paradoxa KUC8140, a cosmopolitan wood degrader in East Asia.</title>
        <authorList>
            <consortium name="DOE Joint Genome Institute"/>
            <person name="Min B."/>
            <person name="Park H."/>
            <person name="Jang Y."/>
            <person name="Kim J.-J."/>
            <person name="Kim K.H."/>
            <person name="Pangilinan J."/>
            <person name="Lipzen A."/>
            <person name="Riley R."/>
            <person name="Grigoriev I.V."/>
            <person name="Spatafora J.W."/>
            <person name="Choi I.-G."/>
        </authorList>
    </citation>
    <scope>NUCLEOTIDE SEQUENCE [LARGE SCALE GENOMIC DNA]</scope>
    <source>
        <strain evidence="1 2">KUC8140</strain>
    </source>
</reference>
<evidence type="ECO:0000313" key="2">
    <source>
        <dbReference type="Proteomes" id="UP000053477"/>
    </source>
</evidence>
<protein>
    <submittedName>
        <fullName evidence="1">Uncharacterized protein</fullName>
    </submittedName>
</protein>
<keyword evidence="2" id="KW-1185">Reference proteome</keyword>
<accession>A0A0H2R0P5</accession>